<evidence type="ECO:0000313" key="11">
    <source>
        <dbReference type="Proteomes" id="UP000738349"/>
    </source>
</evidence>
<dbReference type="PANTHER" id="PTHR31595">
    <property type="entry name" value="LONG-CHAIN-ALCOHOL O-FATTY-ACYLTRANSFERASE 3-RELATED"/>
    <property type="match status" value="1"/>
</dbReference>
<dbReference type="InterPro" id="IPR032805">
    <property type="entry name" value="Wax_synthase_dom"/>
</dbReference>
<evidence type="ECO:0000256" key="4">
    <source>
        <dbReference type="ARBA" id="ARBA00022692"/>
    </source>
</evidence>
<organism evidence="10 11">
    <name type="scientific">Dactylonectria macrodidyma</name>
    <dbReference type="NCBI Taxonomy" id="307937"/>
    <lineage>
        <taxon>Eukaryota</taxon>
        <taxon>Fungi</taxon>
        <taxon>Dikarya</taxon>
        <taxon>Ascomycota</taxon>
        <taxon>Pezizomycotina</taxon>
        <taxon>Sordariomycetes</taxon>
        <taxon>Hypocreomycetidae</taxon>
        <taxon>Hypocreales</taxon>
        <taxon>Nectriaceae</taxon>
        <taxon>Dactylonectria</taxon>
    </lineage>
</organism>
<dbReference type="GO" id="GO:0016020">
    <property type="term" value="C:membrane"/>
    <property type="evidence" value="ECO:0007669"/>
    <property type="project" value="UniProtKB-SubCell"/>
</dbReference>
<evidence type="ECO:0000256" key="6">
    <source>
        <dbReference type="ARBA" id="ARBA00023136"/>
    </source>
</evidence>
<reference evidence="10" key="1">
    <citation type="journal article" date="2021" name="Nat. Commun.">
        <title>Genetic determinants of endophytism in the Arabidopsis root mycobiome.</title>
        <authorList>
            <person name="Mesny F."/>
            <person name="Miyauchi S."/>
            <person name="Thiergart T."/>
            <person name="Pickel B."/>
            <person name="Atanasova L."/>
            <person name="Karlsson M."/>
            <person name="Huettel B."/>
            <person name="Barry K.W."/>
            <person name="Haridas S."/>
            <person name="Chen C."/>
            <person name="Bauer D."/>
            <person name="Andreopoulos W."/>
            <person name="Pangilinan J."/>
            <person name="LaButti K."/>
            <person name="Riley R."/>
            <person name="Lipzen A."/>
            <person name="Clum A."/>
            <person name="Drula E."/>
            <person name="Henrissat B."/>
            <person name="Kohler A."/>
            <person name="Grigoriev I.V."/>
            <person name="Martin F.M."/>
            <person name="Hacquard S."/>
        </authorList>
    </citation>
    <scope>NUCLEOTIDE SEQUENCE</scope>
    <source>
        <strain evidence="10">MPI-CAGE-AT-0147</strain>
    </source>
</reference>
<comment type="subcellular location">
    <subcellularLocation>
        <location evidence="1">Membrane</location>
        <topology evidence="1">Multi-pass membrane protein</topology>
    </subcellularLocation>
</comment>
<dbReference type="Pfam" id="PF13813">
    <property type="entry name" value="MBOAT_2"/>
    <property type="match status" value="1"/>
</dbReference>
<evidence type="ECO:0000259" key="9">
    <source>
        <dbReference type="Pfam" id="PF13813"/>
    </source>
</evidence>
<dbReference type="AlphaFoldDB" id="A0A9P9FSH9"/>
<keyword evidence="6 8" id="KW-0472">Membrane</keyword>
<feature type="transmembrane region" description="Helical" evidence="8">
    <location>
        <begin position="34"/>
        <end position="52"/>
    </location>
</feature>
<feature type="transmembrane region" description="Helical" evidence="8">
    <location>
        <begin position="64"/>
        <end position="84"/>
    </location>
</feature>
<keyword evidence="11" id="KW-1185">Reference proteome</keyword>
<dbReference type="InterPro" id="IPR044851">
    <property type="entry name" value="Wax_synthase"/>
</dbReference>
<feature type="transmembrane region" description="Helical" evidence="8">
    <location>
        <begin position="332"/>
        <end position="351"/>
    </location>
</feature>
<feature type="domain" description="Wax synthase" evidence="9">
    <location>
        <begin position="375"/>
        <end position="462"/>
    </location>
</feature>
<dbReference type="EMBL" id="JAGMUV010000002">
    <property type="protein sequence ID" value="KAH7171135.1"/>
    <property type="molecule type" value="Genomic_DNA"/>
</dbReference>
<sequence length="564" mass="64252">MATNLLPDLGDMARLSYRESFARAVAEHRRRPLVLPYGLLGPMVLAPIWLAIPHTKRPWIYRSRWLIVGLVVALDLDMVFSMSSHNVACAYGAGLMAMWGILTTLDLLVWSRPQFNAARAILVPMSVYAGKISNGTAKASGEGIDVKLAHYDGLRQRKLDLVATSGLHVASNTSSSDGKPRLDRPQYDNPQQDDPQHENQPDCIWQPFPEDAPFLQRLNWAMDFVTNYRCIGWNCSISSVPLPQIPTRIHLGDPVTLDGMPVVSRSGYRRSLSKSEFLWTRVWTVVVLYLVLDFLAVFMMKDPYFIFGPDQNSGHELPEFLRRLPSWVLLTYRQLFSLAGIFAAIGAIFNLHDIFQYFVFSLVFPIRGELWQYTTTFGSFSQVLNRGLAGWWGSWWHQTFRLQFSSPASYLVRNSYLSRGTLATQIVTMLVSFFQSGLLHASGSQSSMPKTKLWRAPAFFLLQPPGIIIQQALNWAIDTYLPHVPIMVRRAFNTVSTLAWLQLTARFFCDDIASTGLWLLEPIPLSPLRLLGFGHPNDHWWRWTWDMFPVWHSGDNWWASGLQI</sequence>
<evidence type="ECO:0000256" key="5">
    <source>
        <dbReference type="ARBA" id="ARBA00022989"/>
    </source>
</evidence>
<evidence type="ECO:0000313" key="10">
    <source>
        <dbReference type="EMBL" id="KAH7171135.1"/>
    </source>
</evidence>
<feature type="region of interest" description="Disordered" evidence="7">
    <location>
        <begin position="169"/>
        <end position="202"/>
    </location>
</feature>
<dbReference type="OrthoDB" id="2796277at2759"/>
<evidence type="ECO:0000256" key="1">
    <source>
        <dbReference type="ARBA" id="ARBA00004141"/>
    </source>
</evidence>
<keyword evidence="3" id="KW-0808">Transferase</keyword>
<accession>A0A9P9FSH9</accession>
<dbReference type="GO" id="GO:0008374">
    <property type="term" value="F:O-acyltransferase activity"/>
    <property type="evidence" value="ECO:0007669"/>
    <property type="project" value="InterPro"/>
</dbReference>
<evidence type="ECO:0000256" key="3">
    <source>
        <dbReference type="ARBA" id="ARBA00022679"/>
    </source>
</evidence>
<dbReference type="Proteomes" id="UP000738349">
    <property type="component" value="Unassembled WGS sequence"/>
</dbReference>
<feature type="transmembrane region" description="Helical" evidence="8">
    <location>
        <begin position="90"/>
        <end position="110"/>
    </location>
</feature>
<feature type="transmembrane region" description="Helical" evidence="8">
    <location>
        <begin position="278"/>
        <end position="300"/>
    </location>
</feature>
<comment type="caution">
    <text evidence="10">The sequence shown here is derived from an EMBL/GenBank/DDBJ whole genome shotgun (WGS) entry which is preliminary data.</text>
</comment>
<dbReference type="GO" id="GO:0006629">
    <property type="term" value="P:lipid metabolic process"/>
    <property type="evidence" value="ECO:0007669"/>
    <property type="project" value="InterPro"/>
</dbReference>
<evidence type="ECO:0000256" key="2">
    <source>
        <dbReference type="ARBA" id="ARBA00007282"/>
    </source>
</evidence>
<keyword evidence="4 8" id="KW-0812">Transmembrane</keyword>
<gene>
    <name evidence="10" type="ORF">EDB81DRAFT_191446</name>
</gene>
<keyword evidence="5 8" id="KW-1133">Transmembrane helix</keyword>
<proteinExistence type="inferred from homology"/>
<evidence type="ECO:0000256" key="8">
    <source>
        <dbReference type="SAM" id="Phobius"/>
    </source>
</evidence>
<evidence type="ECO:0000256" key="7">
    <source>
        <dbReference type="SAM" id="MobiDB-lite"/>
    </source>
</evidence>
<comment type="similarity">
    <text evidence="2">Belongs to the wax synthase family.</text>
</comment>
<dbReference type="PANTHER" id="PTHR31595:SF67">
    <property type="entry name" value="WAX SYNTHASE DOMAIN-CONTAINING PROTEIN"/>
    <property type="match status" value="1"/>
</dbReference>
<name>A0A9P9FSH9_9HYPO</name>
<protein>
    <recommendedName>
        <fullName evidence="9">Wax synthase domain-containing protein</fullName>
    </recommendedName>
</protein>